<accession>A0A481YSW1</accession>
<proteinExistence type="predicted"/>
<reference evidence="1" key="1">
    <citation type="journal article" date="2019" name="MBio">
        <title>Virus Genomes from Deep Sea Sediments Expand the Ocean Megavirome and Support Independent Origins of Viral Gigantism.</title>
        <authorList>
            <person name="Backstrom D."/>
            <person name="Yutin N."/>
            <person name="Jorgensen S.L."/>
            <person name="Dharamshi J."/>
            <person name="Homa F."/>
            <person name="Zaremba-Niedwiedzka K."/>
            <person name="Spang A."/>
            <person name="Wolf Y.I."/>
            <person name="Koonin E.V."/>
            <person name="Ettema T.J."/>
        </authorList>
    </citation>
    <scope>NUCLEOTIDE SEQUENCE</scope>
</reference>
<dbReference type="SUPFAM" id="SSF81383">
    <property type="entry name" value="F-box domain"/>
    <property type="match status" value="1"/>
</dbReference>
<sequence length="118" mass="13618">MTTLSTLPNDNISTILSFLHQKAVIALGLTSKHFFARTKNQREKDNKCRGAWKIIVWWRSRGIDMRNCDFDGDDMTIHKNDVCLAVWNELIRNCSTVRAEHALIGRTHLLLPVLAEHY</sequence>
<dbReference type="CDD" id="cd09917">
    <property type="entry name" value="F-box_SF"/>
    <property type="match status" value="1"/>
</dbReference>
<protein>
    <recommendedName>
        <fullName evidence="2">F-box domain-containing protein</fullName>
    </recommendedName>
</protein>
<name>A0A481YSW1_9VIRU</name>
<organism evidence="1">
    <name type="scientific">Marseillevirus LCMAC102</name>
    <dbReference type="NCBI Taxonomy" id="2506603"/>
    <lineage>
        <taxon>Viruses</taxon>
        <taxon>Varidnaviria</taxon>
        <taxon>Bamfordvirae</taxon>
        <taxon>Nucleocytoviricota</taxon>
        <taxon>Megaviricetes</taxon>
        <taxon>Pimascovirales</taxon>
        <taxon>Pimascovirales incertae sedis</taxon>
        <taxon>Marseilleviridae</taxon>
    </lineage>
</organism>
<evidence type="ECO:0000313" key="1">
    <source>
        <dbReference type="EMBL" id="QBK86373.1"/>
    </source>
</evidence>
<evidence type="ECO:0008006" key="2">
    <source>
        <dbReference type="Google" id="ProtNLM"/>
    </source>
</evidence>
<gene>
    <name evidence="1" type="ORF">LCMAC102_01680</name>
</gene>
<dbReference type="InterPro" id="IPR036047">
    <property type="entry name" value="F-box-like_dom_sf"/>
</dbReference>
<dbReference type="EMBL" id="MK500334">
    <property type="protein sequence ID" value="QBK86373.1"/>
    <property type="molecule type" value="Genomic_DNA"/>
</dbReference>